<feature type="transmembrane region" description="Helical" evidence="2">
    <location>
        <begin position="486"/>
        <end position="505"/>
    </location>
</feature>
<feature type="coiled-coil region" evidence="1">
    <location>
        <begin position="46"/>
        <end position="86"/>
    </location>
</feature>
<organism evidence="3 4">
    <name type="scientific">Amycolatopsis australiensis</name>
    <dbReference type="NCBI Taxonomy" id="546364"/>
    <lineage>
        <taxon>Bacteria</taxon>
        <taxon>Bacillati</taxon>
        <taxon>Actinomycetota</taxon>
        <taxon>Actinomycetes</taxon>
        <taxon>Pseudonocardiales</taxon>
        <taxon>Pseudonocardiaceae</taxon>
        <taxon>Amycolatopsis</taxon>
    </lineage>
</organism>
<dbReference type="EMBL" id="FPJG01000006">
    <property type="protein sequence ID" value="SFW92119.1"/>
    <property type="molecule type" value="Genomic_DNA"/>
</dbReference>
<dbReference type="RefSeq" id="WP_072481420.1">
    <property type="nucleotide sequence ID" value="NZ_FPJG01000006.1"/>
</dbReference>
<dbReference type="Proteomes" id="UP000182740">
    <property type="component" value="Unassembled WGS sequence"/>
</dbReference>
<dbReference type="AlphaFoldDB" id="A0A1K1T6X4"/>
<keyword evidence="2" id="KW-0812">Transmembrane</keyword>
<keyword evidence="2" id="KW-1133">Transmembrane helix</keyword>
<dbReference type="OrthoDB" id="3948624at2"/>
<feature type="transmembrane region" description="Helical" evidence="2">
    <location>
        <begin position="459"/>
        <end position="480"/>
    </location>
</feature>
<gene>
    <name evidence="3" type="ORF">SAMN04489730_8396</name>
</gene>
<sequence>MNLVQVDSGDLSKLGRMIGQVADAQEVLHRKQDLLQSSIGQVADAQDQTKQELLELRREFHDYLRRDELRHNLQVAHTEIIQVRQELETDYGHFGEVRRLATGTLQALDVGIVTHGTMRSLTEELMLQTPRYWLAPALVAVAAWIRDDPALAQKALAEATRRDNDKAALFFALILRRNRRNEATARWLRQYTARQNPAKLSREFTVILDAVSQGAFGHESKPLVMAQMGGWYERLSGDRETVDRQVGRWAELLDTYRRRIDPRYTILAEISPTWPQLKELYEGATVHSEAEQKFRAMFTGPVPQSDDLRERVDDILNGLVTGYDVEEAPLRRREHELQEIVKAEGDKDVAAKAVQAAAPLHENTVDFLTLISNAAVGSGTSGASLGTRRFAVALAKDWIVQGAGRLEAANLSAQPAAVELEVEGWTDRIDATTREDDLVAGLAAHIDAETEAAVARVRFVGPPLTAAIVAGFGLIFALWSGLAHNVGLAVVLLVGAGLAGAWSGYQARGLPARRVELRRQGEQRKAVAVAQLRGGIAELVDLRTEWERELASAESLRTYLNGLTSAAFAGPAPDQRRGA</sequence>
<evidence type="ECO:0000313" key="4">
    <source>
        <dbReference type="Proteomes" id="UP000182740"/>
    </source>
</evidence>
<accession>A0A1K1T6X4</accession>
<evidence type="ECO:0000256" key="1">
    <source>
        <dbReference type="SAM" id="Coils"/>
    </source>
</evidence>
<dbReference type="STRING" id="546364.SAMN04489730_8396"/>
<keyword evidence="1" id="KW-0175">Coiled coil</keyword>
<proteinExistence type="predicted"/>
<evidence type="ECO:0000256" key="2">
    <source>
        <dbReference type="SAM" id="Phobius"/>
    </source>
</evidence>
<evidence type="ECO:0000313" key="3">
    <source>
        <dbReference type="EMBL" id="SFW92119.1"/>
    </source>
</evidence>
<name>A0A1K1T6X4_9PSEU</name>
<reference evidence="4" key="1">
    <citation type="submission" date="2016-11" db="EMBL/GenBank/DDBJ databases">
        <authorList>
            <person name="Varghese N."/>
            <person name="Submissions S."/>
        </authorList>
    </citation>
    <scope>NUCLEOTIDE SEQUENCE [LARGE SCALE GENOMIC DNA]</scope>
    <source>
        <strain evidence="4">DSM 44671</strain>
    </source>
</reference>
<keyword evidence="2" id="KW-0472">Membrane</keyword>
<protein>
    <submittedName>
        <fullName evidence="3">Uncharacterized protein</fullName>
    </submittedName>
</protein>
<keyword evidence="4" id="KW-1185">Reference proteome</keyword>